<feature type="transmembrane region" description="Helical" evidence="6">
    <location>
        <begin position="285"/>
        <end position="305"/>
    </location>
</feature>
<reference evidence="8 9" key="1">
    <citation type="submission" date="2014-03" db="EMBL/GenBank/DDBJ databases">
        <title>Genomics of Bifidobacteria.</title>
        <authorList>
            <person name="Ventura M."/>
            <person name="Milani C."/>
            <person name="Lugli G.A."/>
        </authorList>
    </citation>
    <scope>NUCLEOTIDE SEQUENCE [LARGE SCALE GENOMIC DNA]</scope>
    <source>
        <strain evidence="8 9">LMG 10736</strain>
    </source>
</reference>
<feature type="transmembrane region" description="Helical" evidence="6">
    <location>
        <begin position="177"/>
        <end position="197"/>
    </location>
</feature>
<dbReference type="Proteomes" id="UP000029093">
    <property type="component" value="Unassembled WGS sequence"/>
</dbReference>
<name>A0A086ZKJ2_9BIFI</name>
<keyword evidence="9" id="KW-1185">Reference proteome</keyword>
<feature type="transmembrane region" description="Helical" evidence="6">
    <location>
        <begin position="28"/>
        <end position="53"/>
    </location>
</feature>
<dbReference type="SUPFAM" id="SSF103473">
    <property type="entry name" value="MFS general substrate transporter"/>
    <property type="match status" value="1"/>
</dbReference>
<evidence type="ECO:0000256" key="3">
    <source>
        <dbReference type="ARBA" id="ARBA00022692"/>
    </source>
</evidence>
<dbReference type="EMBL" id="JGYQ01000015">
    <property type="protein sequence ID" value="KFI47042.1"/>
    <property type="molecule type" value="Genomic_DNA"/>
</dbReference>
<evidence type="ECO:0000256" key="1">
    <source>
        <dbReference type="ARBA" id="ARBA00004651"/>
    </source>
</evidence>
<feature type="transmembrane region" description="Helical" evidence="6">
    <location>
        <begin position="251"/>
        <end position="273"/>
    </location>
</feature>
<comment type="caution">
    <text evidence="8">The sequence shown here is derived from an EMBL/GenBank/DDBJ whole genome shotgun (WGS) entry which is preliminary data.</text>
</comment>
<keyword evidence="2" id="KW-1003">Cell membrane</keyword>
<feature type="transmembrane region" description="Helical" evidence="6">
    <location>
        <begin position="400"/>
        <end position="422"/>
    </location>
</feature>
<dbReference type="Gene3D" id="1.20.1250.20">
    <property type="entry name" value="MFS general substrate transporter like domains"/>
    <property type="match status" value="1"/>
</dbReference>
<dbReference type="PANTHER" id="PTHR23513:SF11">
    <property type="entry name" value="STAPHYLOFERRIN A TRANSPORTER"/>
    <property type="match status" value="1"/>
</dbReference>
<evidence type="ECO:0000313" key="8">
    <source>
        <dbReference type="EMBL" id="KFI47042.1"/>
    </source>
</evidence>
<sequence length="442" mass="47017">MRRQTRAQRADRQSAPARERRLWNIPGYVPWFTADSATAVGVALRYLAVSLIGYKLTGSTTAAGWLGSLAAIAQQVTAVFGGTFADRHDRKTLIIVNATMGVICWGSVAVLLMAGKLVFPVLLAIAVFESAVNGFLGPASDAMLKSIVDIRSYPKARSLNEGRDATINMAGSPVGGLLYGIAPWLPFLSAAVMYLLADVAATRIRVIGNPRNGSDSGNGNSDGGGNSENASGASFIRDFAEGWSWSLHRRMLVLTMVSSALANFGVNGFQYAIQLHLMRTGVNATLIGFVNTGVFLAMLAGAFIAGRISDTAPVGPVTCCGFVFICIASLPMLLTDNYRVLLIANAVMCLPFPIINALQLGFIFGKTPDTMQGRITVTLTVPAQALSAFCSATAGSLLPAFGFSKTMLVFWAVMLVSMLLIVSSRSLRTIPRADQWDCTPLE</sequence>
<evidence type="ECO:0000256" key="6">
    <source>
        <dbReference type="SAM" id="Phobius"/>
    </source>
</evidence>
<dbReference type="GO" id="GO:0022857">
    <property type="term" value="F:transmembrane transporter activity"/>
    <property type="evidence" value="ECO:0007669"/>
    <property type="project" value="InterPro"/>
</dbReference>
<feature type="transmembrane region" description="Helical" evidence="6">
    <location>
        <begin position="312"/>
        <end position="334"/>
    </location>
</feature>
<feature type="transmembrane region" description="Helical" evidence="6">
    <location>
        <begin position="340"/>
        <end position="363"/>
    </location>
</feature>
<comment type="subcellular location">
    <subcellularLocation>
        <location evidence="1">Cell membrane</location>
        <topology evidence="1">Multi-pass membrane protein</topology>
    </subcellularLocation>
</comment>
<keyword evidence="4 6" id="KW-1133">Transmembrane helix</keyword>
<evidence type="ECO:0000259" key="7">
    <source>
        <dbReference type="PROSITE" id="PS50850"/>
    </source>
</evidence>
<keyword evidence="5 6" id="KW-0472">Membrane</keyword>
<dbReference type="InterPro" id="IPR011701">
    <property type="entry name" value="MFS"/>
</dbReference>
<proteinExistence type="predicted"/>
<dbReference type="PANTHER" id="PTHR23513">
    <property type="entry name" value="INTEGRAL MEMBRANE EFFLUX PROTEIN-RELATED"/>
    <property type="match status" value="1"/>
</dbReference>
<feature type="transmembrane region" description="Helical" evidence="6">
    <location>
        <begin position="65"/>
        <end position="85"/>
    </location>
</feature>
<dbReference type="Pfam" id="PF07690">
    <property type="entry name" value="MFS_1"/>
    <property type="match status" value="1"/>
</dbReference>
<dbReference type="GO" id="GO:0005886">
    <property type="term" value="C:plasma membrane"/>
    <property type="evidence" value="ECO:0007669"/>
    <property type="project" value="UniProtKB-SubCell"/>
</dbReference>
<gene>
    <name evidence="8" type="ORF">BBOU_1013</name>
</gene>
<protein>
    <submittedName>
        <fullName evidence="8">Major facilitator superfamily protein</fullName>
    </submittedName>
</protein>
<evidence type="ECO:0000313" key="9">
    <source>
        <dbReference type="Proteomes" id="UP000029093"/>
    </source>
</evidence>
<evidence type="ECO:0000256" key="4">
    <source>
        <dbReference type="ARBA" id="ARBA00022989"/>
    </source>
</evidence>
<evidence type="ECO:0000256" key="5">
    <source>
        <dbReference type="ARBA" id="ARBA00023136"/>
    </source>
</evidence>
<dbReference type="PROSITE" id="PS50850">
    <property type="entry name" value="MFS"/>
    <property type="match status" value="1"/>
</dbReference>
<feature type="transmembrane region" description="Helical" evidence="6">
    <location>
        <begin position="375"/>
        <end position="394"/>
    </location>
</feature>
<organism evidence="8 9">
    <name type="scientific">Bifidobacterium boum</name>
    <dbReference type="NCBI Taxonomy" id="78343"/>
    <lineage>
        <taxon>Bacteria</taxon>
        <taxon>Bacillati</taxon>
        <taxon>Actinomycetota</taxon>
        <taxon>Actinomycetes</taxon>
        <taxon>Bifidobacteriales</taxon>
        <taxon>Bifidobacteriaceae</taxon>
        <taxon>Bifidobacterium</taxon>
    </lineage>
</organism>
<dbReference type="InterPro" id="IPR036259">
    <property type="entry name" value="MFS_trans_sf"/>
</dbReference>
<feature type="domain" description="Major facilitator superfamily (MFS) profile" evidence="7">
    <location>
        <begin position="251"/>
        <end position="442"/>
    </location>
</feature>
<evidence type="ECO:0000256" key="2">
    <source>
        <dbReference type="ARBA" id="ARBA00022475"/>
    </source>
</evidence>
<dbReference type="CDD" id="cd06173">
    <property type="entry name" value="MFS_MefA_like"/>
    <property type="match status" value="1"/>
</dbReference>
<dbReference type="InterPro" id="IPR020846">
    <property type="entry name" value="MFS_dom"/>
</dbReference>
<dbReference type="AlphaFoldDB" id="A0A086ZKJ2"/>
<accession>A0A086ZKJ2</accession>
<keyword evidence="3 6" id="KW-0812">Transmembrane</keyword>